<organism evidence="1 2">
    <name type="scientific">Sporosarcina psychrophila</name>
    <name type="common">Bacillus psychrophilus</name>
    <dbReference type="NCBI Taxonomy" id="1476"/>
    <lineage>
        <taxon>Bacteria</taxon>
        <taxon>Bacillati</taxon>
        <taxon>Bacillota</taxon>
        <taxon>Bacilli</taxon>
        <taxon>Bacillales</taxon>
        <taxon>Caryophanaceae</taxon>
        <taxon>Sporosarcina</taxon>
    </lineage>
</organism>
<dbReference type="EMBL" id="DYWT01000318">
    <property type="protein sequence ID" value="HJF34297.1"/>
    <property type="molecule type" value="Genomic_DNA"/>
</dbReference>
<dbReference type="InterPro" id="IPR009776">
    <property type="entry name" value="Spore_0_M"/>
</dbReference>
<dbReference type="Pfam" id="PF07070">
    <property type="entry name" value="Spo0M"/>
    <property type="match status" value="1"/>
</dbReference>
<evidence type="ECO:0000313" key="1">
    <source>
        <dbReference type="EMBL" id="HJF34297.1"/>
    </source>
</evidence>
<evidence type="ECO:0000313" key="2">
    <source>
        <dbReference type="Proteomes" id="UP000698173"/>
    </source>
</evidence>
<reference evidence="1" key="2">
    <citation type="submission" date="2021-09" db="EMBL/GenBank/DDBJ databases">
        <authorList>
            <person name="Gilroy R."/>
        </authorList>
    </citation>
    <scope>NUCLEOTIDE SEQUENCE</scope>
    <source>
        <strain evidence="1">CHK171-7178</strain>
    </source>
</reference>
<proteinExistence type="predicted"/>
<name>A0A921G3V3_SPOPS</name>
<dbReference type="AlphaFoldDB" id="A0A921G3V3"/>
<sequence length="125" mass="14262">MVRQFTSTIEYGSMTVNTNVDGPNIAFGETLSGTVYIDGDESDELVDYIEIELLKRSETDEVIIAKQSIEIMSDIKSKETWMISFEMVPDERWENETEVQTLILKTTVHLKSGIDIQDEDEITYA</sequence>
<dbReference type="Proteomes" id="UP000698173">
    <property type="component" value="Unassembled WGS sequence"/>
</dbReference>
<reference evidence="1" key="1">
    <citation type="journal article" date="2021" name="PeerJ">
        <title>Extensive microbial diversity within the chicken gut microbiome revealed by metagenomics and culture.</title>
        <authorList>
            <person name="Gilroy R."/>
            <person name="Ravi A."/>
            <person name="Getino M."/>
            <person name="Pursley I."/>
            <person name="Horton D.L."/>
            <person name="Alikhan N.F."/>
            <person name="Baker D."/>
            <person name="Gharbi K."/>
            <person name="Hall N."/>
            <person name="Watson M."/>
            <person name="Adriaenssens E.M."/>
            <person name="Foster-Nyarko E."/>
            <person name="Jarju S."/>
            <person name="Secka A."/>
            <person name="Antonio M."/>
            <person name="Oren A."/>
            <person name="Chaudhuri R.R."/>
            <person name="La Ragione R."/>
            <person name="Hildebrand F."/>
            <person name="Pallen M.J."/>
        </authorList>
    </citation>
    <scope>NUCLEOTIDE SEQUENCE</scope>
    <source>
        <strain evidence="1">CHK171-7178</strain>
    </source>
</reference>
<gene>
    <name evidence="1" type="ORF">K8V56_21240</name>
</gene>
<protein>
    <submittedName>
        <fullName evidence="1">Sporulation protein</fullName>
    </submittedName>
</protein>
<comment type="caution">
    <text evidence="1">The sequence shown here is derived from an EMBL/GenBank/DDBJ whole genome shotgun (WGS) entry which is preliminary data.</text>
</comment>
<accession>A0A921G3V3</accession>